<feature type="compositionally biased region" description="Basic and acidic residues" evidence="4">
    <location>
        <begin position="368"/>
        <end position="386"/>
    </location>
</feature>
<dbReference type="PROSITE" id="PS50297">
    <property type="entry name" value="ANK_REP_REGION"/>
    <property type="match status" value="1"/>
</dbReference>
<gene>
    <name evidence="6" type="primary">Necator_chrI.g1137</name>
    <name evidence="6" type="ORF">RB195_005013</name>
</gene>
<dbReference type="InterPro" id="IPR016197">
    <property type="entry name" value="Chromo-like_dom_sf"/>
</dbReference>
<sequence>MPSTFNLFLRGSSTLKLSLSTFSKAGVSIPIHCLDLHFSFSMAATEQVNVKMECEEPSAITVEEKPPVIQADKQPDVIGVPDVAIEPGMEGHVHPGDAGLEDEDDEMEDEGNESEGDEVESIVDIKIQNGIFKYRVRWVGCKPSEDTWEPEESFTGSESKALLEEYRETHKDRVEELLRNEKNKKGRRSKRGPRWEYVSEIVTREDKTALKPRELQSDDVFYGQTAAEVAAASGELKKLFDPTHKNTVTELFLSTTDPAVKVTRSQTKALIGSREESRSNTPISSKLLTAEDTCRGSASPTPNQAPKSRQKKGKASGKRTTKRRAAKEQEEEPSTEAVVVTSASLVDSQTNSTSPSDKPPIVLKLTLKKADKPAKREKRSSSEKSPKEKKKKEKKTSLPTVVTSPSPKLEPSEPDCSNQQTKIEATDASVMFKTEIKPKLVESASKPQTVTSASPAAASSDELPAPKGRRRALHLLPGPISINEPLTSQVLNGMLRDLEIKYYGEEERHPYSQEQFNEAILSGNFMRVRRAMVNNLLTAPRLAMWTNTFGANLLHLLCRTLKCDERHAGDDIATVLCNIAPTLLAGRDNHNRLPIHDAVDKGQVCRVFRLLTFHSPVNVIDRNGNTPLSLAYAKNHAKMMRILLQGGANFWTLESSERRKPENLRKRRAFDVLSKHSRIMSAQLVRARRKVYRLLTEVRTTSPCFTAPFADGPEFSFIYYHYPLPQADVGQCGHILFLHVCSVKPEGGALQARCWGGLRLAQAPQHNNRPLEPTSFTERGDHMMFFITPVNGANTIHVRISDAEMPKKLILAMQVVLVRRAVRENSSSSHSHYPPLEQAPMATERRLQADRVRLRTAAEMKAMDRETRIRDRRIIDIYGYTICGSADESKIVLVFVFLKVAPWNLDRLDLKLGIETGPAPGIDVGAAVAPSTHKIDP</sequence>
<evidence type="ECO:0000256" key="3">
    <source>
        <dbReference type="PROSITE-ProRule" id="PRU00023"/>
    </source>
</evidence>
<dbReference type="SUPFAM" id="SSF54160">
    <property type="entry name" value="Chromo domain-like"/>
    <property type="match status" value="1"/>
</dbReference>
<dbReference type="Gene3D" id="1.25.40.20">
    <property type="entry name" value="Ankyrin repeat-containing domain"/>
    <property type="match status" value="1"/>
</dbReference>
<evidence type="ECO:0000313" key="6">
    <source>
        <dbReference type="EMBL" id="KAK6727056.1"/>
    </source>
</evidence>
<dbReference type="Proteomes" id="UP001303046">
    <property type="component" value="Unassembled WGS sequence"/>
</dbReference>
<keyword evidence="1" id="KW-0677">Repeat</keyword>
<dbReference type="Pfam" id="PF00023">
    <property type="entry name" value="Ank"/>
    <property type="match status" value="1"/>
</dbReference>
<dbReference type="PROSITE" id="PS50013">
    <property type="entry name" value="CHROMO_2"/>
    <property type="match status" value="1"/>
</dbReference>
<keyword evidence="7" id="KW-1185">Reference proteome</keyword>
<dbReference type="PROSITE" id="PS50088">
    <property type="entry name" value="ANK_REPEAT"/>
    <property type="match status" value="1"/>
</dbReference>
<feature type="domain" description="Chromo" evidence="5">
    <location>
        <begin position="117"/>
        <end position="178"/>
    </location>
</feature>
<dbReference type="InterPro" id="IPR002110">
    <property type="entry name" value="Ankyrin_rpt"/>
</dbReference>
<keyword evidence="2 3" id="KW-0040">ANK repeat</keyword>
<dbReference type="CDD" id="cd00024">
    <property type="entry name" value="CD_CSD"/>
    <property type="match status" value="1"/>
</dbReference>
<dbReference type="SUPFAM" id="SSF48403">
    <property type="entry name" value="Ankyrin repeat"/>
    <property type="match status" value="1"/>
</dbReference>
<feature type="compositionally biased region" description="Polar residues" evidence="4">
    <location>
        <begin position="341"/>
        <end position="356"/>
    </location>
</feature>
<feature type="region of interest" description="Disordered" evidence="4">
    <location>
        <begin position="269"/>
        <end position="419"/>
    </location>
</feature>
<evidence type="ECO:0000256" key="2">
    <source>
        <dbReference type="ARBA" id="ARBA00023043"/>
    </source>
</evidence>
<comment type="caution">
    <text evidence="6">The sequence shown here is derived from an EMBL/GenBank/DDBJ whole genome shotgun (WGS) entry which is preliminary data.</text>
</comment>
<dbReference type="InterPro" id="IPR036770">
    <property type="entry name" value="Ankyrin_rpt-contain_sf"/>
</dbReference>
<feature type="region of interest" description="Disordered" evidence="4">
    <location>
        <begin position="90"/>
        <end position="119"/>
    </location>
</feature>
<dbReference type="PANTHER" id="PTHR24126:SF14">
    <property type="entry name" value="ANK_REP_REGION DOMAIN-CONTAINING PROTEIN"/>
    <property type="match status" value="1"/>
</dbReference>
<dbReference type="EMBL" id="JAVFWL010000001">
    <property type="protein sequence ID" value="KAK6727056.1"/>
    <property type="molecule type" value="Genomic_DNA"/>
</dbReference>
<accession>A0ABR1BKT0</accession>
<evidence type="ECO:0000259" key="5">
    <source>
        <dbReference type="PROSITE" id="PS50013"/>
    </source>
</evidence>
<protein>
    <recommendedName>
        <fullName evidence="5">Chromo domain-containing protein</fullName>
    </recommendedName>
</protein>
<proteinExistence type="predicted"/>
<dbReference type="InterPro" id="IPR023780">
    <property type="entry name" value="Chromo_domain"/>
</dbReference>
<feature type="compositionally biased region" description="Polar residues" evidence="4">
    <location>
        <begin position="397"/>
        <end position="406"/>
    </location>
</feature>
<organism evidence="6 7">
    <name type="scientific">Necator americanus</name>
    <name type="common">Human hookworm</name>
    <dbReference type="NCBI Taxonomy" id="51031"/>
    <lineage>
        <taxon>Eukaryota</taxon>
        <taxon>Metazoa</taxon>
        <taxon>Ecdysozoa</taxon>
        <taxon>Nematoda</taxon>
        <taxon>Chromadorea</taxon>
        <taxon>Rhabditida</taxon>
        <taxon>Rhabditina</taxon>
        <taxon>Rhabditomorpha</taxon>
        <taxon>Strongyloidea</taxon>
        <taxon>Ancylostomatidae</taxon>
        <taxon>Bunostominae</taxon>
        <taxon>Necator</taxon>
    </lineage>
</organism>
<dbReference type="PANTHER" id="PTHR24126">
    <property type="entry name" value="ANKYRIN REPEAT, PH AND SEC7 DOMAIN CONTAINING PROTEIN SECG-RELATED"/>
    <property type="match status" value="1"/>
</dbReference>
<dbReference type="Pfam" id="PF00385">
    <property type="entry name" value="Chromo"/>
    <property type="match status" value="1"/>
</dbReference>
<evidence type="ECO:0000256" key="1">
    <source>
        <dbReference type="ARBA" id="ARBA00022737"/>
    </source>
</evidence>
<feature type="region of interest" description="Disordered" evidence="4">
    <location>
        <begin position="442"/>
        <end position="465"/>
    </location>
</feature>
<evidence type="ECO:0000256" key="4">
    <source>
        <dbReference type="SAM" id="MobiDB-lite"/>
    </source>
</evidence>
<feature type="compositionally biased region" description="Basic residues" evidence="4">
    <location>
        <begin position="308"/>
        <end position="325"/>
    </location>
</feature>
<evidence type="ECO:0000313" key="7">
    <source>
        <dbReference type="Proteomes" id="UP001303046"/>
    </source>
</evidence>
<dbReference type="InterPro" id="IPR000953">
    <property type="entry name" value="Chromo/chromo_shadow_dom"/>
</dbReference>
<dbReference type="Gene3D" id="2.40.50.40">
    <property type="match status" value="1"/>
</dbReference>
<name>A0ABR1BKT0_NECAM</name>
<feature type="compositionally biased region" description="Polar residues" evidence="4">
    <location>
        <begin position="296"/>
        <end position="307"/>
    </location>
</feature>
<dbReference type="SMART" id="SM00298">
    <property type="entry name" value="CHROMO"/>
    <property type="match status" value="1"/>
</dbReference>
<reference evidence="6 7" key="1">
    <citation type="submission" date="2023-08" db="EMBL/GenBank/DDBJ databases">
        <title>A Necator americanus chromosomal reference genome.</title>
        <authorList>
            <person name="Ilik V."/>
            <person name="Petrzelkova K.J."/>
            <person name="Pardy F."/>
            <person name="Fuh T."/>
            <person name="Niatou-Singa F.S."/>
            <person name="Gouil Q."/>
            <person name="Baker L."/>
            <person name="Ritchie M.E."/>
            <person name="Jex A.R."/>
            <person name="Gazzola D."/>
            <person name="Li H."/>
            <person name="Toshio Fujiwara R."/>
            <person name="Zhan B."/>
            <person name="Aroian R.V."/>
            <person name="Pafco B."/>
            <person name="Schwarz E.M."/>
        </authorList>
    </citation>
    <scope>NUCLEOTIDE SEQUENCE [LARGE SCALE GENOMIC DNA]</scope>
    <source>
        <strain evidence="6 7">Aroian</strain>
        <tissue evidence="6">Whole animal</tissue>
    </source>
</reference>
<feature type="compositionally biased region" description="Acidic residues" evidence="4">
    <location>
        <begin position="99"/>
        <end position="119"/>
    </location>
</feature>
<feature type="repeat" description="ANK" evidence="3">
    <location>
        <begin position="623"/>
        <end position="655"/>
    </location>
</feature>